<dbReference type="NCBIfam" id="NF002270">
    <property type="entry name" value="PRK01202.1"/>
    <property type="match status" value="1"/>
</dbReference>
<dbReference type="Pfam" id="PF01597">
    <property type="entry name" value="GCV_H"/>
    <property type="match status" value="1"/>
</dbReference>
<dbReference type="PANTHER" id="PTHR11715:SF3">
    <property type="entry name" value="GLYCINE CLEAVAGE SYSTEM H PROTEIN-RELATED"/>
    <property type="match status" value="1"/>
</dbReference>
<evidence type="ECO:0008006" key="2">
    <source>
        <dbReference type="Google" id="ProtNLM"/>
    </source>
</evidence>
<dbReference type="GO" id="GO:0009249">
    <property type="term" value="P:protein lipoylation"/>
    <property type="evidence" value="ECO:0007669"/>
    <property type="project" value="TreeGrafter"/>
</dbReference>
<gene>
    <name evidence="1" type="ORF">S01H1_08779</name>
</gene>
<dbReference type="InterPro" id="IPR011053">
    <property type="entry name" value="Single_hybrid_motif"/>
</dbReference>
<dbReference type="GO" id="GO:0005960">
    <property type="term" value="C:glycine cleavage complex"/>
    <property type="evidence" value="ECO:0007669"/>
    <property type="project" value="InterPro"/>
</dbReference>
<organism evidence="1">
    <name type="scientific">marine sediment metagenome</name>
    <dbReference type="NCBI Taxonomy" id="412755"/>
    <lineage>
        <taxon>unclassified sequences</taxon>
        <taxon>metagenomes</taxon>
        <taxon>ecological metagenomes</taxon>
    </lineage>
</organism>
<dbReference type="EMBL" id="BARS01004491">
    <property type="protein sequence ID" value="GAF79047.1"/>
    <property type="molecule type" value="Genomic_DNA"/>
</dbReference>
<reference evidence="1" key="1">
    <citation type="journal article" date="2014" name="Front. Microbiol.">
        <title>High frequency of phylogenetically diverse reductive dehalogenase-homologous genes in deep subseafloor sedimentary metagenomes.</title>
        <authorList>
            <person name="Kawai M."/>
            <person name="Futagami T."/>
            <person name="Toyoda A."/>
            <person name="Takaki Y."/>
            <person name="Nishi S."/>
            <person name="Hori S."/>
            <person name="Arai W."/>
            <person name="Tsubouchi T."/>
            <person name="Morono Y."/>
            <person name="Uchiyama I."/>
            <person name="Ito T."/>
            <person name="Fujiyama A."/>
            <person name="Inagaki F."/>
            <person name="Takami H."/>
        </authorList>
    </citation>
    <scope>NUCLEOTIDE SEQUENCE</scope>
    <source>
        <strain evidence="1">Expedition CK06-06</strain>
    </source>
</reference>
<accession>X0ST08</accession>
<dbReference type="AlphaFoldDB" id="X0ST08"/>
<comment type="caution">
    <text evidence="1">The sequence shown here is derived from an EMBL/GenBank/DDBJ whole genome shotgun (WGS) entry which is preliminary data.</text>
</comment>
<dbReference type="InterPro" id="IPR002930">
    <property type="entry name" value="GCV_H"/>
</dbReference>
<name>X0ST08_9ZZZZ</name>
<evidence type="ECO:0000313" key="1">
    <source>
        <dbReference type="EMBL" id="GAF79047.1"/>
    </source>
</evidence>
<dbReference type="SUPFAM" id="SSF51230">
    <property type="entry name" value="Single hybrid motif"/>
    <property type="match status" value="1"/>
</dbReference>
<proteinExistence type="inferred from homology"/>
<protein>
    <recommendedName>
        <fullName evidence="2">Lipoyl-binding domain-containing protein</fullName>
    </recommendedName>
</protein>
<dbReference type="PANTHER" id="PTHR11715">
    <property type="entry name" value="GLYCINE CLEAVAGE SYSTEM H PROTEIN"/>
    <property type="match status" value="1"/>
</dbReference>
<dbReference type="InterPro" id="IPR033753">
    <property type="entry name" value="GCV_H/Fam206"/>
</dbReference>
<dbReference type="HAMAP" id="MF_00272">
    <property type="entry name" value="GcvH"/>
    <property type="match status" value="1"/>
</dbReference>
<dbReference type="GO" id="GO:0005829">
    <property type="term" value="C:cytosol"/>
    <property type="evidence" value="ECO:0007669"/>
    <property type="project" value="TreeGrafter"/>
</dbReference>
<sequence length="143" mass="16578">MEIQGYNMPDDLYYEENHFWVREEGDLIVMGLDDFGQKMAGDIVYIQLPVEGKRLKTGKSFAKMESGKWLGKVFAPLNGELAEINEELEINPGLINEECYGEGWMYKIRPDDKGELDNLIHGKEAIEKWVLADIEKYKEEEQQ</sequence>
<dbReference type="CDD" id="cd06848">
    <property type="entry name" value="GCS_H"/>
    <property type="match status" value="1"/>
</dbReference>
<dbReference type="Gene3D" id="2.40.50.100">
    <property type="match status" value="1"/>
</dbReference>
<dbReference type="GO" id="GO:0019464">
    <property type="term" value="P:glycine decarboxylation via glycine cleavage system"/>
    <property type="evidence" value="ECO:0007669"/>
    <property type="project" value="InterPro"/>
</dbReference>